<keyword evidence="2" id="KW-1185">Reference proteome</keyword>
<sequence length="66" mass="7714">MFRVSFSFVFTLEFMAKLEIEKHAVINRQVSNVQSLCATIFLIPDLRYSLIDAHREITRTHLAECI</sequence>
<comment type="caution">
    <text evidence="1">The sequence shown here is derived from an EMBL/GenBank/DDBJ whole genome shotgun (WGS) entry which is preliminary data.</text>
</comment>
<evidence type="ECO:0000313" key="1">
    <source>
        <dbReference type="EMBL" id="KRX17068.1"/>
    </source>
</evidence>
<proteinExistence type="predicted"/>
<reference evidence="1 2" key="1">
    <citation type="submission" date="2015-01" db="EMBL/GenBank/DDBJ databases">
        <title>Evolution of Trichinella species and genotypes.</title>
        <authorList>
            <person name="Korhonen P.K."/>
            <person name="Edoardo P."/>
            <person name="Giuseppe L.R."/>
            <person name="Gasser R.B."/>
        </authorList>
    </citation>
    <scope>NUCLEOTIDE SEQUENCE [LARGE SCALE GENOMIC DNA]</scope>
    <source>
        <strain evidence="1">ISS37</strain>
    </source>
</reference>
<dbReference type="AlphaFoldDB" id="A0A0V0RRL8"/>
<accession>A0A0V0RRL8</accession>
<gene>
    <name evidence="1" type="ORF">T07_12876</name>
</gene>
<dbReference type="Proteomes" id="UP000054630">
    <property type="component" value="Unassembled WGS sequence"/>
</dbReference>
<dbReference type="EMBL" id="JYDL01000094">
    <property type="protein sequence ID" value="KRX17068.1"/>
    <property type="molecule type" value="Genomic_DNA"/>
</dbReference>
<protein>
    <submittedName>
        <fullName evidence="1">Uncharacterized protein</fullName>
    </submittedName>
</protein>
<evidence type="ECO:0000313" key="2">
    <source>
        <dbReference type="Proteomes" id="UP000054630"/>
    </source>
</evidence>
<organism evidence="1 2">
    <name type="scientific">Trichinella nelsoni</name>
    <dbReference type="NCBI Taxonomy" id="6336"/>
    <lineage>
        <taxon>Eukaryota</taxon>
        <taxon>Metazoa</taxon>
        <taxon>Ecdysozoa</taxon>
        <taxon>Nematoda</taxon>
        <taxon>Enoplea</taxon>
        <taxon>Dorylaimia</taxon>
        <taxon>Trichinellida</taxon>
        <taxon>Trichinellidae</taxon>
        <taxon>Trichinella</taxon>
    </lineage>
</organism>
<name>A0A0V0RRL8_9BILA</name>
<dbReference type="OrthoDB" id="5913965at2759"/>